<feature type="transmembrane region" description="Helical" evidence="9">
    <location>
        <begin position="301"/>
        <end position="319"/>
    </location>
</feature>
<comment type="caution">
    <text evidence="9">Lacks conserved residue(s) required for the propagation of feature annotation.</text>
</comment>
<keyword evidence="3 9" id="KW-0812">Transmembrane</keyword>
<keyword evidence="7 9" id="KW-0675">Receptor</keyword>
<dbReference type="PANTHER" id="PTHR21137:SF44">
    <property type="entry name" value="ODORANT RECEPTOR 13A-RELATED"/>
    <property type="match status" value="1"/>
</dbReference>
<dbReference type="GO" id="GO:0007165">
    <property type="term" value="P:signal transduction"/>
    <property type="evidence" value="ECO:0007669"/>
    <property type="project" value="UniProtKB-KW"/>
</dbReference>
<evidence type="ECO:0000256" key="3">
    <source>
        <dbReference type="ARBA" id="ARBA00022692"/>
    </source>
</evidence>
<evidence type="ECO:0000256" key="4">
    <source>
        <dbReference type="ARBA" id="ARBA00022725"/>
    </source>
</evidence>
<keyword evidence="5 9" id="KW-1133">Transmembrane helix</keyword>
<organism evidence="10">
    <name type="scientific">Grapholita molesta</name>
    <name type="common">Oriental fruit moth</name>
    <name type="synonym">Cydia molesta</name>
    <dbReference type="NCBI Taxonomy" id="192188"/>
    <lineage>
        <taxon>Eukaryota</taxon>
        <taxon>Metazoa</taxon>
        <taxon>Ecdysozoa</taxon>
        <taxon>Arthropoda</taxon>
        <taxon>Hexapoda</taxon>
        <taxon>Insecta</taxon>
        <taxon>Pterygota</taxon>
        <taxon>Neoptera</taxon>
        <taxon>Endopterygota</taxon>
        <taxon>Lepidoptera</taxon>
        <taxon>Glossata</taxon>
        <taxon>Ditrysia</taxon>
        <taxon>Tortricoidea</taxon>
        <taxon>Tortricidae</taxon>
        <taxon>Olethreutinae</taxon>
        <taxon>Grapholitini</taxon>
        <taxon>Grapholita</taxon>
    </lineage>
</organism>
<name>A0A9Y1IS10_GRAMO</name>
<evidence type="ECO:0000256" key="2">
    <source>
        <dbReference type="ARBA" id="ARBA00022606"/>
    </source>
</evidence>
<comment type="similarity">
    <text evidence="9">Belongs to the insect chemoreceptor superfamily. Heteromeric odorant receptor channel (TC 1.A.69) family.</text>
</comment>
<feature type="transmembrane region" description="Helical" evidence="9">
    <location>
        <begin position="141"/>
        <end position="158"/>
    </location>
</feature>
<evidence type="ECO:0000256" key="5">
    <source>
        <dbReference type="ARBA" id="ARBA00022989"/>
    </source>
</evidence>
<keyword evidence="6 9" id="KW-0472">Membrane</keyword>
<evidence type="ECO:0000256" key="1">
    <source>
        <dbReference type="ARBA" id="ARBA00004141"/>
    </source>
</evidence>
<reference evidence="10" key="1">
    <citation type="submission" date="2022-06" db="EMBL/GenBank/DDBJ databases">
        <authorList>
            <person name="Shang L."/>
        </authorList>
    </citation>
    <scope>NUCLEOTIDE SEQUENCE</scope>
</reference>
<protein>
    <recommendedName>
        <fullName evidence="9">Odorant receptor</fullName>
    </recommendedName>
</protein>
<dbReference type="GO" id="GO:0005886">
    <property type="term" value="C:plasma membrane"/>
    <property type="evidence" value="ECO:0007669"/>
    <property type="project" value="UniProtKB-SubCell"/>
</dbReference>
<feature type="transmembrane region" description="Helical" evidence="9">
    <location>
        <begin position="266"/>
        <end position="289"/>
    </location>
</feature>
<keyword evidence="8 9" id="KW-0807">Transducer</keyword>
<sequence>MTEFTNFEPMFQETYKFILDRIKSNQIYIMDDNFWWGCLSWVKLVVNILAATSHTFGVVERIGQGADLVQISTDLSAALVMWQGSFLLIQLRLNRKLIKNLILRMGSKWRTDDQLRPHMIAVKHEYVTTFFKWTKVFFRSLNFYVFLYLAPRVIYTVVKHLILKESVPFVTAFYMVMPFRFDDNIFLYTLVYLADSLILYHIGYIVTFDLLLMNAAMNYLRLLFVILQDDLQHSLDEDVDNSEEKLKKLIQHHQNLVQLMVDLGNAFGATFLIHLAFFSATICFFGIAARIHCSPESIKNLCAGLIILFCIYTCCYYGQNLTDANLHIAQKIYEGKWYLKSQECKKCVLIIIIRSQKAQYIKSTSFAHVSLETFTKILNTTWSFLSLITSVYDA</sequence>
<comment type="subcellular location">
    <subcellularLocation>
        <location evidence="9">Cell membrane</location>
        <topology evidence="9">Multi-pass membrane protein</topology>
    </subcellularLocation>
    <subcellularLocation>
        <location evidence="1">Membrane</location>
        <topology evidence="1">Multi-pass membrane protein</topology>
    </subcellularLocation>
</comment>
<evidence type="ECO:0000256" key="6">
    <source>
        <dbReference type="ARBA" id="ARBA00023136"/>
    </source>
</evidence>
<keyword evidence="2 9" id="KW-0716">Sensory transduction</keyword>
<dbReference type="InterPro" id="IPR004117">
    <property type="entry name" value="7tm6_olfct_rcpt"/>
</dbReference>
<dbReference type="EMBL" id="ON926848">
    <property type="protein sequence ID" value="WEG72131.1"/>
    <property type="molecule type" value="mRNA"/>
</dbReference>
<dbReference type="Pfam" id="PF02949">
    <property type="entry name" value="7tm_6"/>
    <property type="match status" value="1"/>
</dbReference>
<dbReference type="AlphaFoldDB" id="A0A9Y1IS10"/>
<evidence type="ECO:0000256" key="8">
    <source>
        <dbReference type="ARBA" id="ARBA00023224"/>
    </source>
</evidence>
<proteinExistence type="evidence at transcript level"/>
<accession>A0A9Y1IS10</accession>
<dbReference type="GO" id="GO:0004984">
    <property type="term" value="F:olfactory receptor activity"/>
    <property type="evidence" value="ECO:0007669"/>
    <property type="project" value="InterPro"/>
</dbReference>
<dbReference type="PANTHER" id="PTHR21137">
    <property type="entry name" value="ODORANT RECEPTOR"/>
    <property type="match status" value="1"/>
</dbReference>
<evidence type="ECO:0000256" key="9">
    <source>
        <dbReference type="RuleBase" id="RU351113"/>
    </source>
</evidence>
<dbReference type="GO" id="GO:0005549">
    <property type="term" value="F:odorant binding"/>
    <property type="evidence" value="ECO:0007669"/>
    <property type="project" value="InterPro"/>
</dbReference>
<evidence type="ECO:0000313" key="10">
    <source>
        <dbReference type="EMBL" id="WEG72131.1"/>
    </source>
</evidence>
<feature type="transmembrane region" description="Helical" evidence="9">
    <location>
        <begin position="185"/>
        <end position="203"/>
    </location>
</feature>
<evidence type="ECO:0000256" key="7">
    <source>
        <dbReference type="ARBA" id="ARBA00023170"/>
    </source>
</evidence>
<keyword evidence="4 9" id="KW-0552">Olfaction</keyword>